<organism evidence="1 2">
    <name type="scientific">Bacillus phage CP-51</name>
    <dbReference type="NCBI Taxonomy" id="1391188"/>
    <lineage>
        <taxon>Viruses</taxon>
        <taxon>Duplodnaviria</taxon>
        <taxon>Heunggongvirae</taxon>
        <taxon>Uroviricota</taxon>
        <taxon>Caudoviricetes</taxon>
        <taxon>Herelleviridae</taxon>
        <taxon>Spounavirinae</taxon>
        <taxon>Siminovitchvirus</taxon>
        <taxon>Siminovitchvirus CP51</taxon>
    </lineage>
</organism>
<reference evidence="1" key="1">
    <citation type="journal article" date="2014" name="Virology">
        <title>The odd one out: Bacillus ACT bacteriophage CP-51 exhibits unusual properties compared to related Spounavirinae W.Ph. and Bastille.</title>
        <authorList>
            <person name="Klumpp J."/>
            <person name="Schmuki M."/>
            <person name="Sozhamannan S."/>
            <person name="Beyer W."/>
            <person name="Fouts D.E."/>
            <person name="Bernbach V."/>
            <person name="Calendar R."/>
            <person name="Loessner M.J."/>
        </authorList>
    </citation>
    <scope>NUCLEOTIDE SEQUENCE [LARGE SCALE GENOMIC DNA]</scope>
</reference>
<sequence>MKGINHYRVLSNAYGRKELLEMGKNNGLSWQEDNGREGVNWMRFSRALVKHLDEGKHFDTDSTDTESLQSMLDQYTQLRDMHKQTMIPHVRAGLSKMHSEGGITSKDPMEYLPQVYDHLDANGGHVWAEKVRTLSSLNSQIKGITEKLSTRQV</sequence>
<keyword evidence="2" id="KW-1185">Reference proteome</keyword>
<dbReference type="EMBL" id="KF554508">
    <property type="protein sequence ID" value="AID50655.1"/>
    <property type="molecule type" value="Genomic_DNA"/>
</dbReference>
<name>A0A068EN10_9CAUD</name>
<evidence type="ECO:0000313" key="2">
    <source>
        <dbReference type="Proteomes" id="UP000027382"/>
    </source>
</evidence>
<dbReference type="OrthoDB" id="30870at10239"/>
<protein>
    <submittedName>
        <fullName evidence="1">Uncharacterized protein</fullName>
    </submittedName>
</protein>
<evidence type="ECO:0000313" key="1">
    <source>
        <dbReference type="EMBL" id="AID50655.1"/>
    </source>
</evidence>
<proteinExistence type="predicted"/>
<dbReference type="Proteomes" id="UP000027382">
    <property type="component" value="Segment"/>
</dbReference>
<accession>A0A068EN10</accession>
<dbReference type="KEGG" id="vg:22277163"/>
<dbReference type="GeneID" id="22277163"/>
<dbReference type="RefSeq" id="YP_009099264.1">
    <property type="nucleotide sequence ID" value="NC_025423.1"/>
</dbReference>